<evidence type="ECO:0000259" key="1">
    <source>
        <dbReference type="Pfam" id="PF03108"/>
    </source>
</evidence>
<dbReference type="PANTHER" id="PTHR31973:SF113">
    <property type="entry name" value="PROTEIN FAR1-RELATED SEQUENCE 5-LIKE"/>
    <property type="match status" value="1"/>
</dbReference>
<evidence type="ECO:0000313" key="4">
    <source>
        <dbReference type="Proteomes" id="UP001152523"/>
    </source>
</evidence>
<protein>
    <recommendedName>
        <fullName evidence="1">Transposase MuDR plant domain-containing protein</fullName>
    </recommendedName>
</protein>
<dbReference type="InterPro" id="IPR004332">
    <property type="entry name" value="Transposase_MuDR"/>
</dbReference>
<reference evidence="3" key="1">
    <citation type="submission" date="2022-07" db="EMBL/GenBank/DDBJ databases">
        <authorList>
            <person name="Macas J."/>
            <person name="Novak P."/>
            <person name="Neumann P."/>
        </authorList>
    </citation>
    <scope>NUCLEOTIDE SEQUENCE</scope>
</reference>
<dbReference type="EMBL" id="CAMAPF010000984">
    <property type="protein sequence ID" value="CAH9134841.1"/>
    <property type="molecule type" value="Genomic_DNA"/>
</dbReference>
<feature type="domain" description="Transposase MuDR plant" evidence="1">
    <location>
        <begin position="189"/>
        <end position="254"/>
    </location>
</feature>
<name>A0AAV0FH93_9ASTE</name>
<proteinExistence type="predicted"/>
<organism evidence="3 4">
    <name type="scientific">Cuscuta epithymum</name>
    <dbReference type="NCBI Taxonomy" id="186058"/>
    <lineage>
        <taxon>Eukaryota</taxon>
        <taxon>Viridiplantae</taxon>
        <taxon>Streptophyta</taxon>
        <taxon>Embryophyta</taxon>
        <taxon>Tracheophyta</taxon>
        <taxon>Spermatophyta</taxon>
        <taxon>Magnoliopsida</taxon>
        <taxon>eudicotyledons</taxon>
        <taxon>Gunneridae</taxon>
        <taxon>Pentapetalae</taxon>
        <taxon>asterids</taxon>
        <taxon>lamiids</taxon>
        <taxon>Solanales</taxon>
        <taxon>Convolvulaceae</taxon>
        <taxon>Cuscuteae</taxon>
        <taxon>Cuscuta</taxon>
        <taxon>Cuscuta subgen. Cuscuta</taxon>
    </lineage>
</organism>
<accession>A0AAV0FH93</accession>
<gene>
    <name evidence="2" type="ORF">CEPIT_LOCUS2924</name>
    <name evidence="3" type="ORF">CEPIT_LOCUS34054</name>
</gene>
<dbReference type="Proteomes" id="UP001152523">
    <property type="component" value="Unassembled WGS sequence"/>
</dbReference>
<keyword evidence="4" id="KW-1185">Reference proteome</keyword>
<dbReference type="AlphaFoldDB" id="A0AAV0FH93"/>
<dbReference type="Pfam" id="PF03108">
    <property type="entry name" value="DBD_Tnp_Mut"/>
    <property type="match status" value="1"/>
</dbReference>
<comment type="caution">
    <text evidence="3">The sequence shown here is derived from an EMBL/GenBank/DDBJ whole genome shotgun (WGS) entry which is preliminary data.</text>
</comment>
<dbReference type="PANTHER" id="PTHR31973">
    <property type="entry name" value="POLYPROTEIN, PUTATIVE-RELATED"/>
    <property type="match status" value="1"/>
</dbReference>
<evidence type="ECO:0000313" key="3">
    <source>
        <dbReference type="EMBL" id="CAH9134841.1"/>
    </source>
</evidence>
<dbReference type="EMBL" id="CAMAPF010000015">
    <property type="protein sequence ID" value="CAH9068937.1"/>
    <property type="molecule type" value="Genomic_DNA"/>
</dbReference>
<sequence length="405" mass="44995">MEPLMITVLLGDGWNETKEFRIKATHGMLLYSVTTYAALLTQLREVLHIDEGVSELHISYLIDSSFTPTIIESDTSLAFYLQLKGMEKDKIGKYPMCVQVKGTGMQSEENVGVMLCADDSSSVRIEPECEKMSMISDAQPLFTENVCNGSAPPELLGSTLKMSIISDAQPLCTENVCNGSAPPELLGSTLRIGANYPSKEYFKETLQMYAIEKKFQFVTKTSHPNVLHVVCIDHPACKWAVRGVKLKETDCFEVRRFDDIHTCSIDHRLSGTRQASAALIGKLVKHEYLNASGKPYQPKSIMSELERKLGVKMNYKKAWRGKECALRWEIGETGVPGCIKKTISAKINNVRVEKEIGSEDELQKNMEGGGVCAPSANGEIVSKQKCGRCRQYGHNQKTCNKPLPL</sequence>
<evidence type="ECO:0000313" key="2">
    <source>
        <dbReference type="EMBL" id="CAH9068937.1"/>
    </source>
</evidence>